<name>A0A0N1FBF4_9PROT</name>
<evidence type="ECO:0000256" key="1">
    <source>
        <dbReference type="SAM" id="MobiDB-lite"/>
    </source>
</evidence>
<feature type="region of interest" description="Disordered" evidence="1">
    <location>
        <begin position="34"/>
        <end position="65"/>
    </location>
</feature>
<dbReference type="AlphaFoldDB" id="A0A0N1FBF4"/>
<comment type="caution">
    <text evidence="2">The sequence shown here is derived from an EMBL/GenBank/DDBJ whole genome shotgun (WGS) entry which is preliminary data.</text>
</comment>
<sequence length="65" mass="6715">MPSTRLSMRHACAFMENAFLELLDILAWQEGAAPPPAARAHGATGSCGAHRGGISPDRGQGPNSA</sequence>
<reference evidence="2 3" key="1">
    <citation type="submission" date="2015-07" db="EMBL/GenBank/DDBJ databases">
        <title>Draft Genome Sequence of Komagataeibacter intermedius Strain AF2, Isolated from Kombucha Tea.</title>
        <authorList>
            <person name="Santos R.A."/>
            <person name="Berretta A.A."/>
            <person name="Barud H.S."/>
            <person name="Ribeiro S.J."/>
            <person name="Gonzalez-Garcia L.N."/>
            <person name="Zucchi T.D."/>
            <person name="Goldman G.H."/>
            <person name="Riano-Pachon D.M."/>
        </authorList>
    </citation>
    <scope>NUCLEOTIDE SEQUENCE [LARGE SCALE GENOMIC DNA]</scope>
    <source>
        <strain evidence="2 3">AF2</strain>
    </source>
</reference>
<protein>
    <submittedName>
        <fullName evidence="2">Uncharacterized protein</fullName>
    </submittedName>
</protein>
<dbReference type="EMBL" id="JUFX02000189">
    <property type="protein sequence ID" value="KPH86879.1"/>
    <property type="molecule type" value="Genomic_DNA"/>
</dbReference>
<dbReference type="OrthoDB" id="7280156at2"/>
<evidence type="ECO:0000313" key="3">
    <source>
        <dbReference type="Proteomes" id="UP000031553"/>
    </source>
</evidence>
<dbReference type="RefSeq" id="WP_158003682.1">
    <property type="nucleotide sequence ID" value="NZ_JUFX02000189.1"/>
</dbReference>
<organism evidence="2 3">
    <name type="scientific">Komagataeibacter intermedius AF2</name>
    <dbReference type="NCBI Taxonomy" id="1458464"/>
    <lineage>
        <taxon>Bacteria</taxon>
        <taxon>Pseudomonadati</taxon>
        <taxon>Pseudomonadota</taxon>
        <taxon>Alphaproteobacteria</taxon>
        <taxon>Acetobacterales</taxon>
        <taxon>Acetobacteraceae</taxon>
        <taxon>Komagataeibacter</taxon>
    </lineage>
</organism>
<evidence type="ECO:0000313" key="2">
    <source>
        <dbReference type="EMBL" id="KPH86879.1"/>
    </source>
</evidence>
<gene>
    <name evidence="2" type="ORF">GLUCOINTEAF2_0202439</name>
</gene>
<accession>A0A0N1FBF4</accession>
<proteinExistence type="predicted"/>
<dbReference type="Proteomes" id="UP000031553">
    <property type="component" value="Unassembled WGS sequence"/>
</dbReference>